<dbReference type="InterPro" id="IPR003351">
    <property type="entry name" value="Dishevelled_protein_dom"/>
</dbReference>
<gene>
    <name evidence="3" type="ORF">CJN711_LOCUS27830</name>
</gene>
<dbReference type="SMART" id="SM00228">
    <property type="entry name" value="PDZ"/>
    <property type="match status" value="1"/>
</dbReference>
<feature type="domain" description="PDZ" evidence="2">
    <location>
        <begin position="65"/>
        <end position="134"/>
    </location>
</feature>
<dbReference type="GO" id="GO:0005109">
    <property type="term" value="F:frizzled binding"/>
    <property type="evidence" value="ECO:0007669"/>
    <property type="project" value="TreeGrafter"/>
</dbReference>
<dbReference type="InterPro" id="IPR015506">
    <property type="entry name" value="Dsh/Dvl-rel"/>
</dbReference>
<evidence type="ECO:0000256" key="1">
    <source>
        <dbReference type="SAM" id="MobiDB-lite"/>
    </source>
</evidence>
<dbReference type="Proteomes" id="UP000663855">
    <property type="component" value="Unassembled WGS sequence"/>
</dbReference>
<sequence>MPKLEKHDCIKLFSSITETTNTSDISSNYQRRRRRRRRHQQHHRRQRASSMSSMTDSTISMDVVTVVLSLERIKYLGMTVVGESDGGIIVGSIMKGGAVDADGRIQPGDMILQMNDISFEHISNSDAVRLLRETVKDAKSIKLVIAKRWNDHHGLINDDEMNGYFPFQHQAARNNNTRQDPIRPIDPRQWIAQTNAVLMRRRSSLSPPPPPAVSSTLSSSSSNSPHTTSGVKSKFSV</sequence>
<dbReference type="InterPro" id="IPR001478">
    <property type="entry name" value="PDZ"/>
</dbReference>
<dbReference type="PANTHER" id="PTHR10878">
    <property type="entry name" value="SEGMENT POLARITY PROTEIN DISHEVELLED"/>
    <property type="match status" value="1"/>
</dbReference>
<dbReference type="SUPFAM" id="SSF50156">
    <property type="entry name" value="PDZ domain-like"/>
    <property type="match status" value="1"/>
</dbReference>
<dbReference type="FunFam" id="2.30.42.10:FF:000203">
    <property type="entry name" value="DiSHevelled related"/>
    <property type="match status" value="1"/>
</dbReference>
<dbReference type="EMBL" id="CAJNOV010013142">
    <property type="protein sequence ID" value="CAF1511240.1"/>
    <property type="molecule type" value="Genomic_DNA"/>
</dbReference>
<organism evidence="3 4">
    <name type="scientific">Rotaria magnacalcarata</name>
    <dbReference type="NCBI Taxonomy" id="392030"/>
    <lineage>
        <taxon>Eukaryota</taxon>
        <taxon>Metazoa</taxon>
        <taxon>Spiralia</taxon>
        <taxon>Gnathifera</taxon>
        <taxon>Rotifera</taxon>
        <taxon>Eurotatoria</taxon>
        <taxon>Bdelloidea</taxon>
        <taxon>Philodinida</taxon>
        <taxon>Philodinidae</taxon>
        <taxon>Rotaria</taxon>
    </lineage>
</organism>
<feature type="region of interest" description="Disordered" evidence="1">
    <location>
        <begin position="21"/>
        <end position="56"/>
    </location>
</feature>
<dbReference type="Gene3D" id="2.30.42.10">
    <property type="match status" value="1"/>
</dbReference>
<accession>A0A815U5D8</accession>
<evidence type="ECO:0000313" key="3">
    <source>
        <dbReference type="EMBL" id="CAF1511240.1"/>
    </source>
</evidence>
<feature type="region of interest" description="Disordered" evidence="1">
    <location>
        <begin position="201"/>
        <end position="237"/>
    </location>
</feature>
<dbReference type="GO" id="GO:0060070">
    <property type="term" value="P:canonical Wnt signaling pathway"/>
    <property type="evidence" value="ECO:0007669"/>
    <property type="project" value="TreeGrafter"/>
</dbReference>
<dbReference type="PANTHER" id="PTHR10878:SF25">
    <property type="entry name" value="SEGMENT POLARITY PROTEIN DISHEVELLED"/>
    <property type="match status" value="1"/>
</dbReference>
<comment type="caution">
    <text evidence="3">The sequence shown here is derived from an EMBL/GenBank/DDBJ whole genome shotgun (WGS) entry which is preliminary data.</text>
</comment>
<reference evidence="3" key="1">
    <citation type="submission" date="2021-02" db="EMBL/GenBank/DDBJ databases">
        <authorList>
            <person name="Nowell W R."/>
        </authorList>
    </citation>
    <scope>NUCLEOTIDE SEQUENCE</scope>
</reference>
<evidence type="ECO:0000259" key="2">
    <source>
        <dbReference type="PROSITE" id="PS50106"/>
    </source>
</evidence>
<protein>
    <recommendedName>
        <fullName evidence="2">PDZ domain-containing protein</fullName>
    </recommendedName>
</protein>
<name>A0A815U5D8_9BILA</name>
<proteinExistence type="predicted"/>
<dbReference type="Pfam" id="PF02377">
    <property type="entry name" value="Dishevelled"/>
    <property type="match status" value="1"/>
</dbReference>
<dbReference type="InterPro" id="IPR036034">
    <property type="entry name" value="PDZ_sf"/>
</dbReference>
<evidence type="ECO:0000313" key="4">
    <source>
        <dbReference type="Proteomes" id="UP000663855"/>
    </source>
</evidence>
<dbReference type="PROSITE" id="PS50106">
    <property type="entry name" value="PDZ"/>
    <property type="match status" value="1"/>
</dbReference>
<dbReference type="GO" id="GO:0005829">
    <property type="term" value="C:cytosol"/>
    <property type="evidence" value="ECO:0007669"/>
    <property type="project" value="TreeGrafter"/>
</dbReference>
<dbReference type="AlphaFoldDB" id="A0A815U5D8"/>
<feature type="compositionally biased region" description="Basic residues" evidence="1">
    <location>
        <begin position="30"/>
        <end position="47"/>
    </location>
</feature>
<dbReference type="Pfam" id="PF00595">
    <property type="entry name" value="PDZ"/>
    <property type="match status" value="1"/>
</dbReference>
<feature type="compositionally biased region" description="Low complexity" evidence="1">
    <location>
        <begin position="213"/>
        <end position="229"/>
    </location>
</feature>